<dbReference type="EMBL" id="JH597773">
    <property type="protein sequence ID" value="EHQ08276.1"/>
    <property type="molecule type" value="Genomic_DNA"/>
</dbReference>
<dbReference type="AlphaFoldDB" id="H2CKH1"/>
<protein>
    <recommendedName>
        <fullName evidence="3">Mu-like prophage protein gp16</fullName>
    </recommendedName>
</protein>
<dbReference type="Proteomes" id="UP000005737">
    <property type="component" value="Unassembled WGS sequence"/>
</dbReference>
<gene>
    <name evidence="1" type="ORF">Lepil_3619</name>
</gene>
<dbReference type="Pfam" id="PF06252">
    <property type="entry name" value="GemA"/>
    <property type="match status" value="1"/>
</dbReference>
<keyword evidence="2" id="KW-1185">Reference proteome</keyword>
<proteinExistence type="predicted"/>
<accession>H2CKH1</accession>
<dbReference type="HOGENOM" id="CLU_1775131_0_0_12"/>
<evidence type="ECO:0008006" key="3">
    <source>
        <dbReference type="Google" id="ProtNLM"/>
    </source>
</evidence>
<evidence type="ECO:0000313" key="1">
    <source>
        <dbReference type="EMBL" id="EHQ08276.1"/>
    </source>
</evidence>
<organism evidence="1 2">
    <name type="scientific">Leptonema illini DSM 21528</name>
    <dbReference type="NCBI Taxonomy" id="929563"/>
    <lineage>
        <taxon>Bacteria</taxon>
        <taxon>Pseudomonadati</taxon>
        <taxon>Spirochaetota</taxon>
        <taxon>Spirochaetia</taxon>
        <taxon>Leptospirales</taxon>
        <taxon>Leptospiraceae</taxon>
        <taxon>Leptonema</taxon>
    </lineage>
</organism>
<evidence type="ECO:0000313" key="2">
    <source>
        <dbReference type="Proteomes" id="UP000005737"/>
    </source>
</evidence>
<dbReference type="RefSeq" id="WP_002774789.1">
    <property type="nucleotide sequence ID" value="NZ_JH597773.1"/>
</dbReference>
<dbReference type="STRING" id="183.GCA_002009735_02052"/>
<dbReference type="InterPro" id="IPR009363">
    <property type="entry name" value="Phage_Mu_Gp16"/>
</dbReference>
<reference evidence="1 2" key="1">
    <citation type="submission" date="2011-10" db="EMBL/GenBank/DDBJ databases">
        <title>The Improved High-Quality Draft genome of Leptonema illini DSM 21528.</title>
        <authorList>
            <consortium name="US DOE Joint Genome Institute (JGI-PGF)"/>
            <person name="Lucas S."/>
            <person name="Copeland A."/>
            <person name="Lapidus A."/>
            <person name="Glavina del Rio T."/>
            <person name="Dalin E."/>
            <person name="Tice H."/>
            <person name="Bruce D."/>
            <person name="Goodwin L."/>
            <person name="Pitluck S."/>
            <person name="Peters L."/>
            <person name="Mikhailova N."/>
            <person name="Held B."/>
            <person name="Kyrpides N."/>
            <person name="Mavromatis K."/>
            <person name="Ivanova N."/>
            <person name="Markowitz V."/>
            <person name="Cheng J.-F."/>
            <person name="Hugenholtz P."/>
            <person name="Woyke T."/>
            <person name="Wu D."/>
            <person name="Gronow S."/>
            <person name="Wellnitz S."/>
            <person name="Brambilla E.-M."/>
            <person name="Klenk H.-P."/>
            <person name="Eisen J.A."/>
        </authorList>
    </citation>
    <scope>NUCLEOTIDE SEQUENCE [LARGE SCALE GENOMIC DNA]</scope>
    <source>
        <strain evidence="1 2">DSM 21528</strain>
    </source>
</reference>
<sequence>MKNDITKGAIKRIWGIAKGGLRMTDDQLYTLVMSATGKSSISDLTEAEGKEVIRRLNDLLQKAKRNQLLKDKSTGVARIDAWRRTEEQDEKLAILIERVNGIYPKLSLDSLSRRMFGKEGSKLNRREAQAVIEALKSMCSRNQIEV</sequence>
<name>H2CKH1_9LEPT</name>